<proteinExistence type="predicted"/>
<keyword evidence="3" id="KW-1185">Reference proteome</keyword>
<dbReference type="Pfam" id="PF13684">
    <property type="entry name" value="FakA-like_C"/>
    <property type="match status" value="1"/>
</dbReference>
<dbReference type="Pfam" id="PF02734">
    <property type="entry name" value="Dak2"/>
    <property type="match status" value="1"/>
</dbReference>
<reference evidence="2" key="1">
    <citation type="submission" date="2021-07" db="EMBL/GenBank/DDBJ databases">
        <title>Candidatus Kaistella beijingensis sp. nov. isolated from a municipal wastewater treatment plant is involved in sludge foaming.</title>
        <authorList>
            <person name="Song Y."/>
            <person name="Liu S.-J."/>
        </authorList>
    </citation>
    <scope>NUCLEOTIDE SEQUENCE</scope>
    <source>
        <strain evidence="2">DSM 43998</strain>
    </source>
</reference>
<dbReference type="InterPro" id="IPR033470">
    <property type="entry name" value="FakA-like_C"/>
</dbReference>
<dbReference type="EMBL" id="CP079105">
    <property type="protein sequence ID" value="QXQ12726.1"/>
    <property type="molecule type" value="Genomic_DNA"/>
</dbReference>
<dbReference type="SUPFAM" id="SSF101473">
    <property type="entry name" value="DhaL-like"/>
    <property type="match status" value="1"/>
</dbReference>
<protein>
    <submittedName>
        <fullName evidence="2">DAK2 domain-containing protein</fullName>
    </submittedName>
</protein>
<accession>A0ABX8S652</accession>
<evidence type="ECO:0000259" key="1">
    <source>
        <dbReference type="PROSITE" id="PS51480"/>
    </source>
</evidence>
<dbReference type="InterPro" id="IPR019986">
    <property type="entry name" value="YloV-like"/>
</dbReference>
<evidence type="ECO:0000313" key="3">
    <source>
        <dbReference type="Proteomes" id="UP000887023"/>
    </source>
</evidence>
<dbReference type="Gene3D" id="1.25.40.340">
    <property type="match status" value="1"/>
</dbReference>
<dbReference type="PANTHER" id="PTHR33434">
    <property type="entry name" value="DEGV DOMAIN-CONTAINING PROTEIN DR_1986-RELATED"/>
    <property type="match status" value="1"/>
</dbReference>
<dbReference type="InterPro" id="IPR048394">
    <property type="entry name" value="FakA-like_M"/>
</dbReference>
<feature type="domain" description="DhaL" evidence="1">
    <location>
        <begin position="8"/>
        <end position="209"/>
    </location>
</feature>
<dbReference type="Proteomes" id="UP000887023">
    <property type="component" value="Chromosome"/>
</dbReference>
<dbReference type="PROSITE" id="PS51480">
    <property type="entry name" value="DHAL"/>
    <property type="match status" value="1"/>
</dbReference>
<dbReference type="InterPro" id="IPR050270">
    <property type="entry name" value="DegV_domain_contain"/>
</dbReference>
<evidence type="ECO:0000313" key="2">
    <source>
        <dbReference type="EMBL" id="QXQ12726.1"/>
    </source>
</evidence>
<name>A0ABX8S652_9ACTN</name>
<dbReference type="SMART" id="SM01120">
    <property type="entry name" value="Dak2"/>
    <property type="match status" value="1"/>
</dbReference>
<dbReference type="PANTHER" id="PTHR33434:SF4">
    <property type="entry name" value="PHOSPHATASE PROTEIN"/>
    <property type="match status" value="1"/>
</dbReference>
<dbReference type="NCBIfam" id="TIGR03599">
    <property type="entry name" value="YloV"/>
    <property type="match status" value="1"/>
</dbReference>
<dbReference type="InterPro" id="IPR036117">
    <property type="entry name" value="DhaL_dom_sf"/>
</dbReference>
<gene>
    <name evidence="2" type="ORF">KV203_12320</name>
</gene>
<organism evidence="2 3">
    <name type="scientific">Skermania pinensis</name>
    <dbReference type="NCBI Taxonomy" id="39122"/>
    <lineage>
        <taxon>Bacteria</taxon>
        <taxon>Bacillati</taxon>
        <taxon>Actinomycetota</taxon>
        <taxon>Actinomycetes</taxon>
        <taxon>Mycobacteriales</taxon>
        <taxon>Gordoniaceae</taxon>
        <taxon>Skermania</taxon>
    </lineage>
</organism>
<dbReference type="Pfam" id="PF21645">
    <property type="entry name" value="FakA-like_M"/>
    <property type="match status" value="1"/>
</dbReference>
<dbReference type="InterPro" id="IPR004007">
    <property type="entry name" value="DhaL_dom"/>
</dbReference>
<dbReference type="SMART" id="SM01121">
    <property type="entry name" value="Dak1_2"/>
    <property type="match status" value="1"/>
</dbReference>
<sequence>MLDQLDGAAIARWGRAGLAELTRQRAEIDRLNVFPVADADTGTNLMFTMQSAMHAVDRLPAADAECAGAVSAAMAAGATHGARGNSGIILAQVLRGIAEVARAGPLTAATLGQALERAAVLARRAVGAPVEGTVVTVLAAAAAAGSDTAAGADTAGSGGASLARVADAAAGAATLALRRTPTQLPLLAAAGVVDAGARGLVVLLDALVAVVAGAVPDRPSADPAVVPAAVASAEPAPLELPPAGEYEVMFRVADTDETRIDRLRDRLARLGSSVTVGGDGAGDWSVHVHCADAGAAVEAGVAAGRIHRVRITGLAGVAVSGAEAALPPADPTSGRGILALVAGSGAADLFTAEGATVLRVDQPIAGADLLAAIRSMPHREVVVLPNGALPAQELVAIGVAARDGRREVLLLPSAATVQGLAALAVHDPARAVVDDVFTMSEAAAGTRWAALRIATERALTMVGECAPGDGLGLIGPEVVVITADAFSAGAALIDRMLGTGGELLTLLTGADAPADLVTRLSTHVAARHPGVDVVRYSGGQVGDLIQLGVE</sequence>
<dbReference type="RefSeq" id="WP_066467368.1">
    <property type="nucleotide sequence ID" value="NZ_CBCRUZ010000012.1"/>
</dbReference>